<protein>
    <recommendedName>
        <fullName evidence="9">Pirin family protein</fullName>
    </recommendedName>
</protein>
<proteinExistence type="inferred from homology"/>
<dbReference type="Gene3D" id="2.60.120.10">
    <property type="entry name" value="Jelly Rolls"/>
    <property type="match status" value="2"/>
</dbReference>
<dbReference type="CDD" id="cd02909">
    <property type="entry name" value="cupin_pirin_N"/>
    <property type="match status" value="1"/>
</dbReference>
<gene>
    <name evidence="7" type="ORF">C6571_06520</name>
</gene>
<dbReference type="EMBL" id="CP027669">
    <property type="protein sequence ID" value="AVO40986.1"/>
    <property type="molecule type" value="Genomic_DNA"/>
</dbReference>
<feature type="binding site" evidence="2">
    <location>
        <position position="63"/>
    </location>
    <ligand>
        <name>Fe cation</name>
        <dbReference type="ChEBI" id="CHEBI:24875"/>
    </ligand>
</feature>
<dbReference type="Pfam" id="PF05726">
    <property type="entry name" value="Pirin_C"/>
    <property type="match status" value="1"/>
</dbReference>
<feature type="binding site" evidence="2">
    <location>
        <position position="105"/>
    </location>
    <ligand>
        <name>Fe cation</name>
        <dbReference type="ChEBI" id="CHEBI:24875"/>
    </ligand>
</feature>
<evidence type="ECO:0000256" key="1">
    <source>
        <dbReference type="ARBA" id="ARBA00008416"/>
    </source>
</evidence>
<keyword evidence="2" id="KW-0408">Iron</keyword>
<dbReference type="RefSeq" id="WP_106445972.1">
    <property type="nucleotide sequence ID" value="NZ_CP027669.1"/>
</dbReference>
<evidence type="ECO:0000259" key="5">
    <source>
        <dbReference type="Pfam" id="PF02678"/>
    </source>
</evidence>
<dbReference type="GO" id="GO:0046872">
    <property type="term" value="F:metal ion binding"/>
    <property type="evidence" value="ECO:0007669"/>
    <property type="project" value="UniProtKB-KW"/>
</dbReference>
<evidence type="ECO:0000256" key="4">
    <source>
        <dbReference type="SAM" id="MobiDB-lite"/>
    </source>
</evidence>
<dbReference type="PANTHER" id="PTHR13903">
    <property type="entry name" value="PIRIN-RELATED"/>
    <property type="match status" value="1"/>
</dbReference>
<feature type="binding site" evidence="2">
    <location>
        <position position="107"/>
    </location>
    <ligand>
        <name>Fe cation</name>
        <dbReference type="ChEBI" id="CHEBI:24875"/>
    </ligand>
</feature>
<feature type="region of interest" description="Disordered" evidence="4">
    <location>
        <begin position="283"/>
        <end position="312"/>
    </location>
</feature>
<name>A0A2S0MYL8_9BURK</name>
<dbReference type="Pfam" id="PF02678">
    <property type="entry name" value="Pirin"/>
    <property type="match status" value="1"/>
</dbReference>
<feature type="binding site" evidence="2">
    <location>
        <position position="61"/>
    </location>
    <ligand>
        <name>Fe cation</name>
        <dbReference type="ChEBI" id="CHEBI:24875"/>
    </ligand>
</feature>
<keyword evidence="2" id="KW-0479">Metal-binding</keyword>
<evidence type="ECO:0000256" key="3">
    <source>
        <dbReference type="RuleBase" id="RU003457"/>
    </source>
</evidence>
<dbReference type="SUPFAM" id="SSF51182">
    <property type="entry name" value="RmlC-like cupins"/>
    <property type="match status" value="1"/>
</dbReference>
<dbReference type="PANTHER" id="PTHR13903:SF8">
    <property type="entry name" value="PIRIN"/>
    <property type="match status" value="1"/>
</dbReference>
<organism evidence="7 8">
    <name type="scientific">Simplicispira suum</name>
    <dbReference type="NCBI Taxonomy" id="2109915"/>
    <lineage>
        <taxon>Bacteria</taxon>
        <taxon>Pseudomonadati</taxon>
        <taxon>Pseudomonadota</taxon>
        <taxon>Betaproteobacteria</taxon>
        <taxon>Burkholderiales</taxon>
        <taxon>Comamonadaceae</taxon>
        <taxon>Simplicispira</taxon>
    </lineage>
</organism>
<reference evidence="7 8" key="1">
    <citation type="submission" date="2018-03" db="EMBL/GenBank/DDBJ databases">
        <title>Genome sequencing of Simplicispira sp.</title>
        <authorList>
            <person name="Kim S.-J."/>
            <person name="Heo J."/>
            <person name="Kwon S.-W."/>
        </authorList>
    </citation>
    <scope>NUCLEOTIDE SEQUENCE [LARGE SCALE GENOMIC DNA]</scope>
    <source>
        <strain evidence="7 8">SC1-8</strain>
    </source>
</reference>
<dbReference type="CDD" id="cd02247">
    <property type="entry name" value="cupin_pirin_C"/>
    <property type="match status" value="1"/>
</dbReference>
<dbReference type="PIRSF" id="PIRSF006232">
    <property type="entry name" value="Pirin"/>
    <property type="match status" value="1"/>
</dbReference>
<dbReference type="InterPro" id="IPR003829">
    <property type="entry name" value="Pirin_N_dom"/>
</dbReference>
<feature type="domain" description="Pirin C-terminal" evidence="6">
    <location>
        <begin position="180"/>
        <end position="277"/>
    </location>
</feature>
<comment type="similarity">
    <text evidence="1 3">Belongs to the pirin family.</text>
</comment>
<accession>A0A2S0MYL8</accession>
<dbReference type="InterPro" id="IPR012093">
    <property type="entry name" value="Pirin"/>
</dbReference>
<dbReference type="InterPro" id="IPR011051">
    <property type="entry name" value="RmlC_Cupin_sf"/>
</dbReference>
<keyword evidence="8" id="KW-1185">Reference proteome</keyword>
<dbReference type="InterPro" id="IPR008778">
    <property type="entry name" value="Pirin_C_dom"/>
</dbReference>
<comment type="cofactor">
    <cofactor evidence="2">
        <name>Fe cation</name>
        <dbReference type="ChEBI" id="CHEBI:24875"/>
    </cofactor>
    <text evidence="2">Binds 1 Fe cation per subunit.</text>
</comment>
<dbReference type="Proteomes" id="UP000239326">
    <property type="component" value="Chromosome"/>
</dbReference>
<evidence type="ECO:0000259" key="6">
    <source>
        <dbReference type="Pfam" id="PF05726"/>
    </source>
</evidence>
<feature type="domain" description="Pirin N-terminal" evidence="5">
    <location>
        <begin position="22"/>
        <end position="127"/>
    </location>
</feature>
<evidence type="ECO:0000313" key="8">
    <source>
        <dbReference type="Proteomes" id="UP000239326"/>
    </source>
</evidence>
<dbReference type="OrthoDB" id="321327at2"/>
<sequence length="312" mass="32969">MPSTSPTLITPRLADLGHGLTVRRLLPAAAQRSVGPFVFFDHAGPVTLAAEDTSAADVRPHPHIGLATVSYLLSGEIIHRDSLGTHARIRPGAVNWMTAGRGIAHSERFEHPASFAGGGLELLQLWVALPEELEECEPAFAHTDADALPVRDAGGAWLRVVAGTVYGLTSPVQTASPLFYVHAELQAGAELALPTGYSERAAYVVRGALEYQGTRYSAGQMVVFASDATGALSAPEATTVMLLGGEPLGHRHLFWNFVSTSRERIEQAKADWAAGRFTLPPDDNKEWIPLPGTPAAPLAEPGAGTVPPANAS</sequence>
<dbReference type="InterPro" id="IPR014710">
    <property type="entry name" value="RmlC-like_jellyroll"/>
</dbReference>
<dbReference type="KEGG" id="simp:C6571_06520"/>
<dbReference type="AlphaFoldDB" id="A0A2S0MYL8"/>
<evidence type="ECO:0000313" key="7">
    <source>
        <dbReference type="EMBL" id="AVO40986.1"/>
    </source>
</evidence>
<evidence type="ECO:0008006" key="9">
    <source>
        <dbReference type="Google" id="ProtNLM"/>
    </source>
</evidence>
<evidence type="ECO:0000256" key="2">
    <source>
        <dbReference type="PIRSR" id="PIRSR006232-1"/>
    </source>
</evidence>